<accession>A0A3D9L3H3</accession>
<gene>
    <name evidence="3" type="ORF">C7460_10722</name>
</gene>
<keyword evidence="4" id="KW-1185">Reference proteome</keyword>
<feature type="signal peptide" evidence="1">
    <location>
        <begin position="1"/>
        <end position="22"/>
    </location>
</feature>
<dbReference type="InterPro" id="IPR047799">
    <property type="entry name" value="T9SS_OM_PorV"/>
</dbReference>
<dbReference type="AlphaFoldDB" id="A0A3D9L3H3"/>
<protein>
    <recommendedName>
        <fullName evidence="2">Type IX secretion system protein PorV domain-containing protein</fullName>
    </recommendedName>
</protein>
<proteinExistence type="predicted"/>
<organism evidence="3 4">
    <name type="scientific">Marinoscillum furvescens DSM 4134</name>
    <dbReference type="NCBI Taxonomy" id="1122208"/>
    <lineage>
        <taxon>Bacteria</taxon>
        <taxon>Pseudomonadati</taxon>
        <taxon>Bacteroidota</taxon>
        <taxon>Cytophagia</taxon>
        <taxon>Cytophagales</taxon>
        <taxon>Reichenbachiellaceae</taxon>
        <taxon>Marinoscillum</taxon>
    </lineage>
</organism>
<evidence type="ECO:0000313" key="4">
    <source>
        <dbReference type="Proteomes" id="UP000256779"/>
    </source>
</evidence>
<comment type="caution">
    <text evidence="3">The sequence shown here is derived from an EMBL/GenBank/DDBJ whole genome shotgun (WGS) entry which is preliminary data.</text>
</comment>
<dbReference type="Pfam" id="PF19572">
    <property type="entry name" value="PorV"/>
    <property type="match status" value="1"/>
</dbReference>
<dbReference type="RefSeq" id="WP_115867767.1">
    <property type="nucleotide sequence ID" value="NZ_QREG01000007.1"/>
</dbReference>
<dbReference type="Proteomes" id="UP000256779">
    <property type="component" value="Unassembled WGS sequence"/>
</dbReference>
<dbReference type="EMBL" id="QREG01000007">
    <property type="protein sequence ID" value="RED99740.1"/>
    <property type="molecule type" value="Genomic_DNA"/>
</dbReference>
<dbReference type="Gene3D" id="2.40.160.60">
    <property type="entry name" value="Outer membrane protein transport protein (OMPP1/FadL/TodX)"/>
    <property type="match status" value="1"/>
</dbReference>
<name>A0A3D9L3H3_MARFU</name>
<feature type="domain" description="Type IX secretion system protein PorV" evidence="2">
    <location>
        <begin position="32"/>
        <end position="270"/>
    </location>
</feature>
<evidence type="ECO:0000313" key="3">
    <source>
        <dbReference type="EMBL" id="RED99740.1"/>
    </source>
</evidence>
<evidence type="ECO:0000259" key="2">
    <source>
        <dbReference type="Pfam" id="PF19572"/>
    </source>
</evidence>
<dbReference type="OrthoDB" id="9758448at2"/>
<dbReference type="InterPro" id="IPR045741">
    <property type="entry name" value="PorV"/>
</dbReference>
<feature type="chain" id="PRO_5017607185" description="Type IX secretion system protein PorV domain-containing protein" evidence="1">
    <location>
        <begin position="23"/>
        <end position="405"/>
    </location>
</feature>
<dbReference type="NCBIfam" id="NF033710">
    <property type="entry name" value="T9SS_OM_PorV"/>
    <property type="match status" value="1"/>
</dbReference>
<evidence type="ECO:0000256" key="1">
    <source>
        <dbReference type="SAM" id="SignalP"/>
    </source>
</evidence>
<keyword evidence="1" id="KW-0732">Signal</keyword>
<dbReference type="NCBIfam" id="NF033709">
    <property type="entry name" value="PorV_fam"/>
    <property type="match status" value="1"/>
</dbReference>
<reference evidence="3 4" key="1">
    <citation type="submission" date="2018-07" db="EMBL/GenBank/DDBJ databases">
        <title>Genomic Encyclopedia of Type Strains, Phase IV (KMG-IV): sequencing the most valuable type-strain genomes for metagenomic binning, comparative biology and taxonomic classification.</title>
        <authorList>
            <person name="Goeker M."/>
        </authorList>
    </citation>
    <scope>NUCLEOTIDE SEQUENCE [LARGE SCALE GENOMIC DNA]</scope>
    <source>
        <strain evidence="3 4">DSM 4134</strain>
    </source>
</reference>
<sequence length="405" mass="44958">MSLRLDKALITLLALFPILAQAQSAYISGQDSSRNPITVAVPFVSFAPDSRASAMGDAGVASAPDAYSTAWNNGKLAFIEDDLGFSFSYSPWLGNIVDDMSLNYLTFYKKIDRIQTIGASLRYFDLGEIQLTDSQGEPLGLENPREAAFDATYSRRLTEDMGLGVTLRYIWSNLSGNITGAPDAKAGTSVAIDVGWYYNKELIFNGMNSELSFGAHLSNFGQKVTYSNDSNEDFIPTNLRLGTGFKMNIDPYNSISVLLDFNKLLVPTPPIYRTDEDGEIVYDQNDNPEIAQGKDPNRPLLSGAFGSFTDAPRGFSEEMQEIMVSAGTEYKYKDIFAVRFGYFYEHENKGNRKYFTAGLGFKYQVFGVDFSYLVPQENNHPLGNTLRLSFVFNFDTKDNEAPTAN</sequence>